<dbReference type="PANTHER" id="PTHR35007">
    <property type="entry name" value="INTEGRAL MEMBRANE PROTEIN-RELATED"/>
    <property type="match status" value="1"/>
</dbReference>
<reference evidence="8 9" key="1">
    <citation type="submission" date="2016-11" db="EMBL/GenBank/DDBJ databases">
        <authorList>
            <person name="Jaros S."/>
            <person name="Januszkiewicz K."/>
            <person name="Wedrychowicz H."/>
        </authorList>
    </citation>
    <scope>NUCLEOTIDE SEQUENCE [LARGE SCALE GENOMIC DNA]</scope>
    <source>
        <strain evidence="8">NVI 5450</strain>
    </source>
</reference>
<gene>
    <name evidence="8" type="ORF">NVI5450_0631</name>
</gene>
<evidence type="ECO:0000256" key="5">
    <source>
        <dbReference type="ARBA" id="ARBA00023136"/>
    </source>
</evidence>
<proteinExistence type="predicted"/>
<evidence type="ECO:0000256" key="3">
    <source>
        <dbReference type="ARBA" id="ARBA00022692"/>
    </source>
</evidence>
<dbReference type="Pfam" id="PF00482">
    <property type="entry name" value="T2SSF"/>
    <property type="match status" value="1"/>
</dbReference>
<evidence type="ECO:0000259" key="7">
    <source>
        <dbReference type="Pfam" id="PF00482"/>
    </source>
</evidence>
<protein>
    <submittedName>
        <fullName evidence="8">Type II/IV secretion system protein TadC,associated with Flp pilus assembly</fullName>
    </submittedName>
</protein>
<dbReference type="InterPro" id="IPR018076">
    <property type="entry name" value="T2SS_GspF_dom"/>
</dbReference>
<keyword evidence="4 6" id="KW-1133">Transmembrane helix</keyword>
<sequence>MLSSQNELFLLLILITSGAGLLGFYTFVLWKRRSKLSKLNFAKSGEGDVPYIKKAEVQIQKALNDRKKTTKNAFEAAGFYHISWAEHYLKIKYALLVIGLCGYYFLSLNQSIEMTQHVLFIAVWVLICVVIPDIYIDYRTKQLRNKIANKLPYLLDLMAVCIQTGMTIESSMRYLPKEMASFDRDISYFLDKTNDRSKIVSLEKALDELYELVPSNEMRSFVITLKQSLRYGTSIYSILTTLAKDIRELQMLGMEEKIGKLAAKMSIPLILFIMVPIVILIAAPGIMRLTQSV</sequence>
<keyword evidence="2" id="KW-1003">Cell membrane</keyword>
<evidence type="ECO:0000256" key="1">
    <source>
        <dbReference type="ARBA" id="ARBA00004651"/>
    </source>
</evidence>
<keyword evidence="5 6" id="KW-0472">Membrane</keyword>
<feature type="domain" description="Type II secretion system protein GspF" evidence="7">
    <location>
        <begin position="155"/>
        <end position="281"/>
    </location>
</feature>
<dbReference type="EMBL" id="FPLD01000021">
    <property type="protein sequence ID" value="SGY86529.1"/>
    <property type="molecule type" value="Genomic_DNA"/>
</dbReference>
<keyword evidence="3 6" id="KW-0812">Transmembrane</keyword>
<dbReference type="RefSeq" id="WP_075517952.1">
    <property type="nucleotide sequence ID" value="NZ_FPLD01000021.1"/>
</dbReference>
<dbReference type="PANTHER" id="PTHR35007:SF2">
    <property type="entry name" value="PILUS ASSEMBLE PROTEIN"/>
    <property type="match status" value="1"/>
</dbReference>
<dbReference type="OrthoDB" id="9810662at2"/>
<organism evidence="8 9">
    <name type="scientific">Moritella viscosa</name>
    <dbReference type="NCBI Taxonomy" id="80854"/>
    <lineage>
        <taxon>Bacteria</taxon>
        <taxon>Pseudomonadati</taxon>
        <taxon>Pseudomonadota</taxon>
        <taxon>Gammaproteobacteria</taxon>
        <taxon>Alteromonadales</taxon>
        <taxon>Moritellaceae</taxon>
        <taxon>Moritella</taxon>
    </lineage>
</organism>
<dbReference type="Proteomes" id="UP000183794">
    <property type="component" value="Unassembled WGS sequence"/>
</dbReference>
<dbReference type="AlphaFoldDB" id="A0A1L0ATW0"/>
<evidence type="ECO:0000256" key="6">
    <source>
        <dbReference type="SAM" id="Phobius"/>
    </source>
</evidence>
<dbReference type="GO" id="GO:0005886">
    <property type="term" value="C:plasma membrane"/>
    <property type="evidence" value="ECO:0007669"/>
    <property type="project" value="UniProtKB-SubCell"/>
</dbReference>
<name>A0A1L0ATW0_9GAMM</name>
<comment type="subcellular location">
    <subcellularLocation>
        <location evidence="1">Cell membrane</location>
        <topology evidence="1">Multi-pass membrane protein</topology>
    </subcellularLocation>
</comment>
<evidence type="ECO:0000256" key="2">
    <source>
        <dbReference type="ARBA" id="ARBA00022475"/>
    </source>
</evidence>
<feature type="transmembrane region" description="Helical" evidence="6">
    <location>
        <begin position="267"/>
        <end position="287"/>
    </location>
</feature>
<evidence type="ECO:0000313" key="9">
    <source>
        <dbReference type="Proteomes" id="UP000183794"/>
    </source>
</evidence>
<feature type="transmembrane region" description="Helical" evidence="6">
    <location>
        <begin position="93"/>
        <end position="112"/>
    </location>
</feature>
<feature type="transmembrane region" description="Helical" evidence="6">
    <location>
        <begin position="118"/>
        <end position="136"/>
    </location>
</feature>
<accession>A0A1L0ATW0</accession>
<evidence type="ECO:0000256" key="4">
    <source>
        <dbReference type="ARBA" id="ARBA00022989"/>
    </source>
</evidence>
<feature type="transmembrane region" description="Helical" evidence="6">
    <location>
        <begin position="6"/>
        <end position="30"/>
    </location>
</feature>
<evidence type="ECO:0000313" key="8">
    <source>
        <dbReference type="EMBL" id="SGY86529.1"/>
    </source>
</evidence>